<dbReference type="Pfam" id="PF22596">
    <property type="entry name" value="Scabin-like"/>
    <property type="match status" value="1"/>
</dbReference>
<evidence type="ECO:0000313" key="2">
    <source>
        <dbReference type="EMBL" id="NVN18498.1"/>
    </source>
</evidence>
<dbReference type="Gene3D" id="3.90.210.10">
    <property type="entry name" value="Heat-Labile Enterotoxin, subunit A"/>
    <property type="match status" value="1"/>
</dbReference>
<proteinExistence type="predicted"/>
<evidence type="ECO:0000259" key="1">
    <source>
        <dbReference type="Pfam" id="PF22596"/>
    </source>
</evidence>
<comment type="caution">
    <text evidence="2">The sequence shown here is derived from an EMBL/GenBank/DDBJ whole genome shotgun (WGS) entry which is preliminary data.</text>
</comment>
<dbReference type="EMBL" id="WYET01000004">
    <property type="protein sequence ID" value="NVN18498.1"/>
    <property type="molecule type" value="Genomic_DNA"/>
</dbReference>
<reference evidence="2 3" key="1">
    <citation type="submission" date="2020-01" db="EMBL/GenBank/DDBJ databases">
        <title>Draft Genome Analysis of Muricauda sp. HICW Isolated from coastal seawater of PR China.</title>
        <authorList>
            <person name="Chen M.-X."/>
        </authorList>
    </citation>
    <scope>NUCLEOTIDE SEQUENCE [LARGE SCALE GENOMIC DNA]</scope>
    <source>
        <strain evidence="2 3">HICW</strain>
    </source>
</reference>
<keyword evidence="3" id="KW-1185">Reference proteome</keyword>
<dbReference type="Proteomes" id="UP000558089">
    <property type="component" value="Unassembled WGS sequence"/>
</dbReference>
<dbReference type="SUPFAM" id="SSF56399">
    <property type="entry name" value="ADP-ribosylation"/>
    <property type="match status" value="1"/>
</dbReference>
<name>A0A850NJG9_9FLAO</name>
<evidence type="ECO:0000313" key="3">
    <source>
        <dbReference type="Proteomes" id="UP000558089"/>
    </source>
</evidence>
<dbReference type="RefSeq" id="WP_176620232.1">
    <property type="nucleotide sequence ID" value="NZ_WYET01000004.1"/>
</dbReference>
<sequence>MVYATAVKNAGKIVKLANGTTVLVKFSKETTERLVDVLKRLDLDAAQLKKLSDDLTDKEFAEAIAENPELVDSWKILDNAGVDDALRKNEDNLTGTKNYLDNNPSRVDEFKSHLSTEASKRRDGLYLKSLLERKEFKGTVYRGDKALKTPAEVFENGFSSLGTHDNLLNHIESNTTRGDFVSTTKDISIANQFTSKNGYIYEIRSQKGVDVNSTLGDDADAFFLEQVEVSMPGGIYHQIQKGLTLKGKLHLNILFLTRIM</sequence>
<dbReference type="InterPro" id="IPR054695">
    <property type="entry name" value="Pierisin-like_dom"/>
</dbReference>
<accession>A0A850NJG9</accession>
<gene>
    <name evidence="2" type="ORF">GUA46_09100</name>
</gene>
<protein>
    <recommendedName>
        <fullName evidence="1">Pierisin-like domain-containing protein</fullName>
    </recommendedName>
</protein>
<organism evidence="2 3">
    <name type="scientific">Flagellimonas chongwuensis</name>
    <dbReference type="NCBI Taxonomy" id="2697365"/>
    <lineage>
        <taxon>Bacteria</taxon>
        <taxon>Pseudomonadati</taxon>
        <taxon>Bacteroidota</taxon>
        <taxon>Flavobacteriia</taxon>
        <taxon>Flavobacteriales</taxon>
        <taxon>Flavobacteriaceae</taxon>
        <taxon>Flagellimonas</taxon>
    </lineage>
</organism>
<feature type="domain" description="Pierisin-like" evidence="1">
    <location>
        <begin position="148"/>
        <end position="242"/>
    </location>
</feature>
<dbReference type="AlphaFoldDB" id="A0A850NJG9"/>